<dbReference type="InterPro" id="IPR036388">
    <property type="entry name" value="WH-like_DNA-bd_sf"/>
</dbReference>
<dbReference type="InterPro" id="IPR011991">
    <property type="entry name" value="ArsR-like_HTH"/>
</dbReference>
<dbReference type="InterPro" id="IPR036390">
    <property type="entry name" value="WH_DNA-bd_sf"/>
</dbReference>
<dbReference type="SUPFAM" id="SSF46785">
    <property type="entry name" value="Winged helix' DNA-binding domain"/>
    <property type="match status" value="1"/>
</dbReference>
<dbReference type="Pfam" id="PF12840">
    <property type="entry name" value="HTH_20"/>
    <property type="match status" value="1"/>
</dbReference>
<dbReference type="CDD" id="cd00090">
    <property type="entry name" value="HTH_ARSR"/>
    <property type="match status" value="1"/>
</dbReference>
<dbReference type="EMBL" id="JAPTMY010000003">
    <property type="protein sequence ID" value="MCZ0856820.1"/>
    <property type="molecule type" value="Genomic_DNA"/>
</dbReference>
<protein>
    <submittedName>
        <fullName evidence="1">Helix-turn-helix domain-containing protein</fullName>
    </submittedName>
</protein>
<dbReference type="Gene3D" id="1.10.10.10">
    <property type="entry name" value="Winged helix-like DNA-binding domain superfamily/Winged helix DNA-binding domain"/>
    <property type="match status" value="1"/>
</dbReference>
<name>A0ABT4I540_9ACTO</name>
<comment type="caution">
    <text evidence="1">The sequence shown here is derived from an EMBL/GenBank/DDBJ whole genome shotgun (WGS) entry which is preliminary data.</text>
</comment>
<reference evidence="1" key="1">
    <citation type="submission" date="2022-10" db="EMBL/GenBank/DDBJ databases">
        <title>Genome sequence of Actinomyces israelii ATCC 10048.</title>
        <authorList>
            <person name="Watt R.M."/>
            <person name="Tong W.M."/>
        </authorList>
    </citation>
    <scope>NUCLEOTIDE SEQUENCE</scope>
    <source>
        <strain evidence="1">ATCC 10048</strain>
    </source>
</reference>
<gene>
    <name evidence="1" type="ORF">OHJ16_01970</name>
</gene>
<dbReference type="Proteomes" id="UP001072034">
    <property type="component" value="Unassembled WGS sequence"/>
</dbReference>
<evidence type="ECO:0000313" key="1">
    <source>
        <dbReference type="EMBL" id="MCZ0856820.1"/>
    </source>
</evidence>
<accession>A0ABT4I540</accession>
<dbReference type="RefSeq" id="WP_043561322.1">
    <property type="nucleotide sequence ID" value="NZ_CAJPNG010000019.1"/>
</dbReference>
<evidence type="ECO:0000313" key="2">
    <source>
        <dbReference type="Proteomes" id="UP001072034"/>
    </source>
</evidence>
<organism evidence="1 2">
    <name type="scientific">Actinomyces israelii</name>
    <dbReference type="NCBI Taxonomy" id="1659"/>
    <lineage>
        <taxon>Bacteria</taxon>
        <taxon>Bacillati</taxon>
        <taxon>Actinomycetota</taxon>
        <taxon>Actinomycetes</taxon>
        <taxon>Actinomycetales</taxon>
        <taxon>Actinomycetaceae</taxon>
        <taxon>Actinomyces</taxon>
    </lineage>
</organism>
<keyword evidence="2" id="KW-1185">Reference proteome</keyword>
<proteinExistence type="predicted"/>
<sequence>MSDVSARLPRPSWADLSARTELTVARRRVLELIETAHRPMTAAEVASALDLHHNTVREHLDALVDAGFVEVSSKPTGRRGRPALRYASTAPNPEEVLDSYLTLLDAVAETLGTGPRAHELALAIGRRWAQMTPSVQDVGDSGQGAGPTRRTAGLLPALSMMGFAPEPHGDALVLKACPLVSRGRTPHPLVCVMHEGYLNEVYERAGLHRSSAGETGARTRLTLVPLCEDGCRVVVEHGEAPA</sequence>